<dbReference type="PANTHER" id="PTHR34388:SF1">
    <property type="entry name" value="DNA POLYMERASE III SUBUNIT DELTA"/>
    <property type="match status" value="1"/>
</dbReference>
<keyword evidence="4" id="KW-0548">Nucleotidyltransferase</keyword>
<dbReference type="GO" id="GO:0009360">
    <property type="term" value="C:DNA polymerase III complex"/>
    <property type="evidence" value="ECO:0007669"/>
    <property type="project" value="InterPro"/>
</dbReference>
<feature type="domain" description="DNA polymerase III delta N-terminal" evidence="9">
    <location>
        <begin position="19"/>
        <end position="133"/>
    </location>
</feature>
<evidence type="ECO:0000256" key="3">
    <source>
        <dbReference type="ARBA" id="ARBA00022679"/>
    </source>
</evidence>
<dbReference type="AlphaFoldDB" id="A0A1I5WXK4"/>
<name>A0A1I5WXK4_9BACT</name>
<dbReference type="GO" id="GO:0003677">
    <property type="term" value="F:DNA binding"/>
    <property type="evidence" value="ECO:0007669"/>
    <property type="project" value="InterPro"/>
</dbReference>
<evidence type="ECO:0000313" key="11">
    <source>
        <dbReference type="Proteomes" id="UP000199031"/>
    </source>
</evidence>
<dbReference type="EMBL" id="FOXQ01000007">
    <property type="protein sequence ID" value="SFQ24419.1"/>
    <property type="molecule type" value="Genomic_DNA"/>
</dbReference>
<organism evidence="10 11">
    <name type="scientific">Parafilimonas terrae</name>
    <dbReference type="NCBI Taxonomy" id="1465490"/>
    <lineage>
        <taxon>Bacteria</taxon>
        <taxon>Pseudomonadati</taxon>
        <taxon>Bacteroidota</taxon>
        <taxon>Chitinophagia</taxon>
        <taxon>Chitinophagales</taxon>
        <taxon>Chitinophagaceae</taxon>
        <taxon>Parafilimonas</taxon>
    </lineage>
</organism>
<dbReference type="RefSeq" id="WP_090658955.1">
    <property type="nucleotide sequence ID" value="NZ_FOXQ01000007.1"/>
</dbReference>
<dbReference type="InterPro" id="IPR005790">
    <property type="entry name" value="DNA_polIII_delta"/>
</dbReference>
<dbReference type="NCBIfam" id="TIGR01128">
    <property type="entry name" value="holA"/>
    <property type="match status" value="1"/>
</dbReference>
<dbReference type="PANTHER" id="PTHR34388">
    <property type="entry name" value="DNA POLYMERASE III SUBUNIT DELTA"/>
    <property type="match status" value="1"/>
</dbReference>
<dbReference type="GO" id="GO:0006261">
    <property type="term" value="P:DNA-templated DNA replication"/>
    <property type="evidence" value="ECO:0007669"/>
    <property type="project" value="TreeGrafter"/>
</dbReference>
<dbReference type="SUPFAM" id="SSF48019">
    <property type="entry name" value="post-AAA+ oligomerization domain-like"/>
    <property type="match status" value="1"/>
</dbReference>
<evidence type="ECO:0000313" key="10">
    <source>
        <dbReference type="EMBL" id="SFQ24419.1"/>
    </source>
</evidence>
<keyword evidence="11" id="KW-1185">Reference proteome</keyword>
<dbReference type="InterPro" id="IPR010372">
    <property type="entry name" value="DNA_pol3_delta_N"/>
</dbReference>
<evidence type="ECO:0000256" key="7">
    <source>
        <dbReference type="ARBA" id="ARBA00034754"/>
    </source>
</evidence>
<dbReference type="STRING" id="1465490.SAMN05444277_10770"/>
<dbReference type="Proteomes" id="UP000199031">
    <property type="component" value="Unassembled WGS sequence"/>
</dbReference>
<dbReference type="InterPro" id="IPR008921">
    <property type="entry name" value="DNA_pol3_clamp-load_cplx_C"/>
</dbReference>
<dbReference type="EC" id="2.7.7.7" evidence="1"/>
<proteinExistence type="inferred from homology"/>
<evidence type="ECO:0000256" key="1">
    <source>
        <dbReference type="ARBA" id="ARBA00012417"/>
    </source>
</evidence>
<comment type="similarity">
    <text evidence="7">Belongs to the DNA polymerase HolA subunit family.</text>
</comment>
<evidence type="ECO:0000256" key="2">
    <source>
        <dbReference type="ARBA" id="ARBA00017703"/>
    </source>
</evidence>
<dbReference type="SUPFAM" id="SSF52540">
    <property type="entry name" value="P-loop containing nucleoside triphosphate hydrolases"/>
    <property type="match status" value="1"/>
</dbReference>
<dbReference type="InterPro" id="IPR027417">
    <property type="entry name" value="P-loop_NTPase"/>
</dbReference>
<dbReference type="Pfam" id="PF06144">
    <property type="entry name" value="DNA_pol3_delta"/>
    <property type="match status" value="1"/>
</dbReference>
<gene>
    <name evidence="10" type="ORF">SAMN05444277_10770</name>
</gene>
<dbReference type="GO" id="GO:0003887">
    <property type="term" value="F:DNA-directed DNA polymerase activity"/>
    <property type="evidence" value="ECO:0007669"/>
    <property type="project" value="UniProtKB-KW"/>
</dbReference>
<comment type="catalytic activity">
    <reaction evidence="8">
        <text>DNA(n) + a 2'-deoxyribonucleoside 5'-triphosphate = DNA(n+1) + diphosphate</text>
        <dbReference type="Rhea" id="RHEA:22508"/>
        <dbReference type="Rhea" id="RHEA-COMP:17339"/>
        <dbReference type="Rhea" id="RHEA-COMP:17340"/>
        <dbReference type="ChEBI" id="CHEBI:33019"/>
        <dbReference type="ChEBI" id="CHEBI:61560"/>
        <dbReference type="ChEBI" id="CHEBI:173112"/>
        <dbReference type="EC" id="2.7.7.7"/>
    </reaction>
</comment>
<protein>
    <recommendedName>
        <fullName evidence="2">DNA polymerase III subunit delta</fullName>
        <ecNumber evidence="1">2.7.7.7</ecNumber>
    </recommendedName>
</protein>
<keyword evidence="5" id="KW-0235">DNA replication</keyword>
<sequence>MSAEKIIADWKQKKFKPVYWLEGEEPFFIDEVVDYAEHKILNESEASFNLTVFYGKDVDWPSVVNACMGYPMFGERKVVVLKEAQQMKDIEKLENYISKPLASTVFVVSYKEKKLDARTKFSKAVKQHGELLSTKKIYENQLPEWTQQVAASLGLSINNNALLLLVDHIGNDLSRMKNELEKISINLNQRKTITEDDIEKFVGVSKEFNVFELQDAISQKNLPKAIRIIQYFQSNPKAAPLQLVLPTLYNYFSKIYTAAAMNDYSENALRPLFYNNPFAARQALTAVKNYGFSGAEKIILLLHEYNLKGIGINSAISGTAADGELLKELAVKIIMSA</sequence>
<keyword evidence="6" id="KW-0239">DNA-directed DNA polymerase</keyword>
<dbReference type="Gene3D" id="1.10.8.60">
    <property type="match status" value="1"/>
</dbReference>
<keyword evidence="3" id="KW-0808">Transferase</keyword>
<evidence type="ECO:0000256" key="4">
    <source>
        <dbReference type="ARBA" id="ARBA00022695"/>
    </source>
</evidence>
<accession>A0A1I5WXK4</accession>
<evidence type="ECO:0000256" key="5">
    <source>
        <dbReference type="ARBA" id="ARBA00022705"/>
    </source>
</evidence>
<evidence type="ECO:0000259" key="9">
    <source>
        <dbReference type="Pfam" id="PF06144"/>
    </source>
</evidence>
<dbReference type="Gene3D" id="3.40.50.300">
    <property type="entry name" value="P-loop containing nucleotide triphosphate hydrolases"/>
    <property type="match status" value="1"/>
</dbReference>
<reference evidence="10 11" key="1">
    <citation type="submission" date="2016-10" db="EMBL/GenBank/DDBJ databases">
        <authorList>
            <person name="de Groot N.N."/>
        </authorList>
    </citation>
    <scope>NUCLEOTIDE SEQUENCE [LARGE SCALE GENOMIC DNA]</scope>
    <source>
        <strain evidence="10 11">DSM 28286</strain>
    </source>
</reference>
<dbReference type="OrthoDB" id="1172326at2"/>
<evidence type="ECO:0000256" key="6">
    <source>
        <dbReference type="ARBA" id="ARBA00022932"/>
    </source>
</evidence>
<evidence type="ECO:0000256" key="8">
    <source>
        <dbReference type="ARBA" id="ARBA00049244"/>
    </source>
</evidence>
<dbReference type="Gene3D" id="1.20.272.10">
    <property type="match status" value="1"/>
</dbReference>